<reference evidence="1 2" key="1">
    <citation type="submission" date="2018-10" db="EMBL/GenBank/DDBJ databases">
        <title>Draft Genome Sequence of Ralstonia pseudosolanacearum (R. solanacearum phylotype I) Strain Tg03 Isolated from Luffa cylindrica in China.</title>
        <authorList>
            <person name="Yuan G.-Q."/>
            <person name="Li Q.-Q."/>
            <person name="Zhang Y.-W."/>
        </authorList>
    </citation>
    <scope>NUCLEOTIDE SEQUENCE [LARGE SCALE GENOMIC DNA]</scope>
    <source>
        <strain evidence="1 2">Tg03</strain>
    </source>
</reference>
<dbReference type="EMBL" id="RJTL01000038">
    <property type="protein sequence ID" value="RNM03051.1"/>
    <property type="molecule type" value="Genomic_DNA"/>
</dbReference>
<organism evidence="1 2">
    <name type="scientific">Ralstonia pseudosolanacearum</name>
    <dbReference type="NCBI Taxonomy" id="1310165"/>
    <lineage>
        <taxon>Bacteria</taxon>
        <taxon>Pseudomonadati</taxon>
        <taxon>Pseudomonadota</taxon>
        <taxon>Betaproteobacteria</taxon>
        <taxon>Burkholderiales</taxon>
        <taxon>Burkholderiaceae</taxon>
        <taxon>Ralstonia</taxon>
        <taxon>Ralstonia solanacearum species complex</taxon>
    </lineage>
</organism>
<dbReference type="AlphaFoldDB" id="A0A454TLR8"/>
<protein>
    <submittedName>
        <fullName evidence="1">Uncharacterized protein</fullName>
    </submittedName>
</protein>
<proteinExistence type="predicted"/>
<evidence type="ECO:0000313" key="1">
    <source>
        <dbReference type="EMBL" id="RNM03051.1"/>
    </source>
</evidence>
<gene>
    <name evidence="1" type="ORF">EGA29_20000</name>
</gene>
<name>A0A454TLR8_9RALS</name>
<sequence>MPVGAYAARCLVYSPQGGDSQAMLFEYSHLESGQVRGCDLVIIDADAVVRASDFVLLRDMSWRDSFGEKAGNLLELFPSELANWTLVEERDLSTIQVEETQ</sequence>
<comment type="caution">
    <text evidence="1">The sequence shown here is derived from an EMBL/GenBank/DDBJ whole genome shotgun (WGS) entry which is preliminary data.</text>
</comment>
<dbReference type="Proteomes" id="UP000271222">
    <property type="component" value="Unassembled WGS sequence"/>
</dbReference>
<accession>A0A454TLR8</accession>
<evidence type="ECO:0000313" key="2">
    <source>
        <dbReference type="Proteomes" id="UP000271222"/>
    </source>
</evidence>